<evidence type="ECO:0000313" key="3">
    <source>
        <dbReference type="EMBL" id="RYR77837.1"/>
    </source>
</evidence>
<keyword evidence="4" id="KW-1185">Reference proteome</keyword>
<dbReference type="PANTHER" id="PTHR10775:SF177">
    <property type="entry name" value="TNP2, PARTIAL"/>
    <property type="match status" value="1"/>
</dbReference>
<dbReference type="InterPro" id="IPR004242">
    <property type="entry name" value="Transposase_21"/>
</dbReference>
<accession>A0A445ER06</accession>
<evidence type="ECO:0000313" key="4">
    <source>
        <dbReference type="Proteomes" id="UP000289738"/>
    </source>
</evidence>
<protein>
    <recommendedName>
        <fullName evidence="5">Transposase-associated domain-containing protein</fullName>
    </recommendedName>
</protein>
<dbReference type="Pfam" id="PF13960">
    <property type="entry name" value="DUF4218"/>
    <property type="match status" value="1"/>
</dbReference>
<dbReference type="STRING" id="3818.A0A445ER06"/>
<comment type="caution">
    <text evidence="3">The sequence shown here is derived from an EMBL/GenBank/DDBJ whole genome shotgun (WGS) entry which is preliminary data.</text>
</comment>
<sequence length="818" mass="95343">MLLCSSGVVLCLCWSDSGVLLLLLVWSGPITFLLKLIILAEILNIESAEVVNYQKYWVNFDRRTPEFRKCLDELFLDIAFSQPGVKNQIRCPCPKCNNFMFKFRNEVHHHVRQWGIVTSYKTWVHHGEILQDTSTIDVSDLNEIDCERENDSATYEMLYNTFRGETLGETPRDFATNVDENIEEEPHQGAKRFQRLMRDYEQSLYPDSGISRLSFIVKLFQMKCRYGWSNNSVDALLLFLKSIFPKENSCLTSFYDARKVIQDLGLDYEKIDACVNDCILFRGQEYADLDECPKCKQSRWVKGRGNEKDNLRKKVPQKILRYFPLKPRLPRIFMCEETARAIRWHKEKRLDDGVLKHPADSMAWKTFDEEHEWFARDARNIRLGVSSDGFNPFGNMNISYSTWPVVLIPYNYPPWMALKHSNWMLSLLIPGPKSPGNSIDVYLEPLIEELKELWEGGVEIFDVVQRRNFKLSAAVLWTINDYPAYSMLSGWSTKGALACACCHRETSSKRLKHGHKHCYMGHRRYLPHDHPWRRNKSSFDNTRELGEAPKPLSGYDVIEEFKTFEQTEFGNNTKKRKKSEHDKVAGNWKKKSIFFELPYWKTLLLRHNLDVMHIEKNVFDNILGTLLNIDGKTKDNLNAQLDLQLMGIKRDLHPRRVGNKFVMPIAKYTLSKTRKENERQLLCQFLKELKLPDSYSSNIGRCVHVEDCKIYGLKSHDCHVLIERLLPLAIRELLPKEVCEPLIHLSIYFGELCSKELKVDVLDKLETQIAITLCKLETVFSPAFFDVMVHLTVHLAHEAKLAGPVQYRWMYSVERLAL</sequence>
<dbReference type="PANTHER" id="PTHR10775">
    <property type="entry name" value="OS08G0208400 PROTEIN"/>
    <property type="match status" value="1"/>
</dbReference>
<feature type="domain" description="DUF4218" evidence="1">
    <location>
        <begin position="752"/>
        <end position="816"/>
    </location>
</feature>
<dbReference type="Pfam" id="PF13963">
    <property type="entry name" value="Transpos_assoc"/>
    <property type="match status" value="1"/>
</dbReference>
<proteinExistence type="predicted"/>
<dbReference type="Pfam" id="PF02992">
    <property type="entry name" value="Transposase_21"/>
    <property type="match status" value="1"/>
</dbReference>
<gene>
    <name evidence="3" type="ORF">Ahy_A01g002493</name>
</gene>
<reference evidence="3 4" key="1">
    <citation type="submission" date="2019-01" db="EMBL/GenBank/DDBJ databases">
        <title>Sequencing of cultivated peanut Arachis hypogaea provides insights into genome evolution and oil improvement.</title>
        <authorList>
            <person name="Chen X."/>
        </authorList>
    </citation>
    <scope>NUCLEOTIDE SEQUENCE [LARGE SCALE GENOMIC DNA]</scope>
    <source>
        <strain evidence="4">cv. Fuhuasheng</strain>
        <tissue evidence="3">Leaves</tissue>
    </source>
</reference>
<dbReference type="InterPro" id="IPR025452">
    <property type="entry name" value="DUF4218"/>
</dbReference>
<evidence type="ECO:0008006" key="5">
    <source>
        <dbReference type="Google" id="ProtNLM"/>
    </source>
</evidence>
<organism evidence="3 4">
    <name type="scientific">Arachis hypogaea</name>
    <name type="common">Peanut</name>
    <dbReference type="NCBI Taxonomy" id="3818"/>
    <lineage>
        <taxon>Eukaryota</taxon>
        <taxon>Viridiplantae</taxon>
        <taxon>Streptophyta</taxon>
        <taxon>Embryophyta</taxon>
        <taxon>Tracheophyta</taxon>
        <taxon>Spermatophyta</taxon>
        <taxon>Magnoliopsida</taxon>
        <taxon>eudicotyledons</taxon>
        <taxon>Gunneridae</taxon>
        <taxon>Pentapetalae</taxon>
        <taxon>rosids</taxon>
        <taxon>fabids</taxon>
        <taxon>Fabales</taxon>
        <taxon>Fabaceae</taxon>
        <taxon>Papilionoideae</taxon>
        <taxon>50 kb inversion clade</taxon>
        <taxon>dalbergioids sensu lato</taxon>
        <taxon>Dalbergieae</taxon>
        <taxon>Pterocarpus clade</taxon>
        <taxon>Arachis</taxon>
    </lineage>
</organism>
<feature type="domain" description="Transposase-associated" evidence="2">
    <location>
        <begin position="55"/>
        <end position="128"/>
    </location>
</feature>
<dbReference type="InterPro" id="IPR029480">
    <property type="entry name" value="Transpos_assoc"/>
</dbReference>
<name>A0A445ER06_ARAHY</name>
<evidence type="ECO:0000259" key="1">
    <source>
        <dbReference type="Pfam" id="PF13960"/>
    </source>
</evidence>
<evidence type="ECO:0000259" key="2">
    <source>
        <dbReference type="Pfam" id="PF13963"/>
    </source>
</evidence>
<dbReference type="EMBL" id="SDMP01000001">
    <property type="protein sequence ID" value="RYR77837.1"/>
    <property type="molecule type" value="Genomic_DNA"/>
</dbReference>
<dbReference type="Proteomes" id="UP000289738">
    <property type="component" value="Chromosome A01"/>
</dbReference>
<dbReference type="AlphaFoldDB" id="A0A445ER06"/>